<dbReference type="SUPFAM" id="SSF48179">
    <property type="entry name" value="6-phosphogluconate dehydrogenase C-terminal domain-like"/>
    <property type="match status" value="1"/>
</dbReference>
<keyword evidence="4" id="KW-1185">Reference proteome</keyword>
<feature type="domain" description="Putative oxidoreductase/dehydrogenase Rossmann-like" evidence="1">
    <location>
        <begin position="4"/>
        <end position="118"/>
    </location>
</feature>
<evidence type="ECO:0000259" key="2">
    <source>
        <dbReference type="Pfam" id="PF10728"/>
    </source>
</evidence>
<dbReference type="PANTHER" id="PTHR40459">
    <property type="entry name" value="CONSERVED HYPOTHETICAL ALANINE AND LEUCINE RICH PROTEIN"/>
    <property type="match status" value="1"/>
</dbReference>
<dbReference type="Gene3D" id="3.40.50.720">
    <property type="entry name" value="NAD(P)-binding Rossmann-like Domain"/>
    <property type="match status" value="1"/>
</dbReference>
<dbReference type="Proteomes" id="UP000192790">
    <property type="component" value="Unassembled WGS sequence"/>
</dbReference>
<dbReference type="RefSeq" id="WP_143806895.1">
    <property type="nucleotide sequence ID" value="NZ_FWXW01000003.1"/>
</dbReference>
<dbReference type="Pfam" id="PF10728">
    <property type="entry name" value="DUF2520"/>
    <property type="match status" value="1"/>
</dbReference>
<dbReference type="AlphaFoldDB" id="A0A1W2A6E3"/>
<protein>
    <submittedName>
        <fullName evidence="3">Predicted oxidoreductase, contains short-chain dehydrogenase (SDR) and DUF2520 domains</fullName>
    </submittedName>
</protein>
<dbReference type="InterPro" id="IPR037108">
    <property type="entry name" value="TM1727-like_C_sf"/>
</dbReference>
<gene>
    <name evidence="3" type="ORF">SAMN02745168_1554</name>
</gene>
<dbReference type="PANTHER" id="PTHR40459:SF1">
    <property type="entry name" value="CONSERVED HYPOTHETICAL ALANINE AND LEUCINE RICH PROTEIN"/>
    <property type="match status" value="1"/>
</dbReference>
<dbReference type="InterPro" id="IPR008927">
    <property type="entry name" value="6-PGluconate_DH-like_C_sf"/>
</dbReference>
<feature type="domain" description="DUF2520" evidence="2">
    <location>
        <begin position="135"/>
        <end position="261"/>
    </location>
</feature>
<dbReference type="EMBL" id="FWXW01000003">
    <property type="protein sequence ID" value="SMC56206.1"/>
    <property type="molecule type" value="Genomic_DNA"/>
</dbReference>
<evidence type="ECO:0000313" key="4">
    <source>
        <dbReference type="Proteomes" id="UP000192790"/>
    </source>
</evidence>
<dbReference type="STRING" id="1122930.SAMN02745168_1554"/>
<evidence type="ECO:0000259" key="1">
    <source>
        <dbReference type="Pfam" id="PF10727"/>
    </source>
</evidence>
<dbReference type="OrthoDB" id="9810755at2"/>
<evidence type="ECO:0000313" key="3">
    <source>
        <dbReference type="EMBL" id="SMC56206.1"/>
    </source>
</evidence>
<name>A0A1W2A6E3_9FIRM</name>
<dbReference type="InterPro" id="IPR036291">
    <property type="entry name" value="NAD(P)-bd_dom_sf"/>
</dbReference>
<accession>A0A1W2A6E3</accession>
<reference evidence="3 4" key="1">
    <citation type="submission" date="2017-04" db="EMBL/GenBank/DDBJ databases">
        <authorList>
            <person name="Afonso C.L."/>
            <person name="Miller P.J."/>
            <person name="Scott M.A."/>
            <person name="Spackman E."/>
            <person name="Goraichik I."/>
            <person name="Dimitrov K.M."/>
            <person name="Suarez D.L."/>
            <person name="Swayne D.E."/>
        </authorList>
    </citation>
    <scope>NUCLEOTIDE SEQUENCE [LARGE SCALE GENOMIC DNA]</scope>
    <source>
        <strain evidence="3 4">DSM 12816</strain>
    </source>
</reference>
<proteinExistence type="predicted"/>
<sequence>MKTIRISFIGAGKVGFSFGKYLKKHGLEIAGYLSRNPDSSRAAAEFVSTEVFLDYPSLIRESDMILITTPDSSVRPVYEELTRYPLEGRIVAHMSGGMSADVFKPTNLFGVEPISIHPICPISDKYQSYRNLETCYFSLEGSDAAYKRVMEEVFSRLPNRTTRLTGENKALYHLANVTVSNLYLPLMAKAARYLASCGFEEGDAIRALSPLMEANIRNVLEKGILGALTGPVERGDCATVKRHLSVIPPSDEAIYRELSRSLVSLAEEKHEERDYRELKDLLR</sequence>
<dbReference type="Pfam" id="PF10727">
    <property type="entry name" value="Rossmann-like"/>
    <property type="match status" value="1"/>
</dbReference>
<dbReference type="SUPFAM" id="SSF51735">
    <property type="entry name" value="NAD(P)-binding Rossmann-fold domains"/>
    <property type="match status" value="1"/>
</dbReference>
<dbReference type="InterPro" id="IPR018931">
    <property type="entry name" value="DUF2520"/>
</dbReference>
<organism evidence="3 4">
    <name type="scientific">Papillibacter cinnamivorans DSM 12816</name>
    <dbReference type="NCBI Taxonomy" id="1122930"/>
    <lineage>
        <taxon>Bacteria</taxon>
        <taxon>Bacillati</taxon>
        <taxon>Bacillota</taxon>
        <taxon>Clostridia</taxon>
        <taxon>Eubacteriales</taxon>
        <taxon>Oscillospiraceae</taxon>
        <taxon>Papillibacter</taxon>
    </lineage>
</organism>
<dbReference type="Gene3D" id="1.10.1040.20">
    <property type="entry name" value="ProC-like, C-terminal domain"/>
    <property type="match status" value="1"/>
</dbReference>
<dbReference type="InterPro" id="IPR019665">
    <property type="entry name" value="OxRdtase/DH_put_Rossmann_dom"/>
</dbReference>